<gene>
    <name evidence="2" type="ORF">WOLCODRAFT_55818</name>
</gene>
<evidence type="ECO:0000313" key="3">
    <source>
        <dbReference type="Proteomes" id="UP000218811"/>
    </source>
</evidence>
<dbReference type="Proteomes" id="UP000218811">
    <property type="component" value="Unassembled WGS sequence"/>
</dbReference>
<feature type="non-terminal residue" evidence="2">
    <location>
        <position position="227"/>
    </location>
</feature>
<keyword evidence="3" id="KW-1185">Reference proteome</keyword>
<reference evidence="2 3" key="1">
    <citation type="journal article" date="2012" name="Science">
        <title>The Paleozoic origin of enzymatic lignin decomposition reconstructed from 31 fungal genomes.</title>
        <authorList>
            <person name="Floudas D."/>
            <person name="Binder M."/>
            <person name="Riley R."/>
            <person name="Barry K."/>
            <person name="Blanchette R.A."/>
            <person name="Henrissat B."/>
            <person name="Martinez A.T."/>
            <person name="Otillar R."/>
            <person name="Spatafora J.W."/>
            <person name="Yadav J.S."/>
            <person name="Aerts A."/>
            <person name="Benoit I."/>
            <person name="Boyd A."/>
            <person name="Carlson A."/>
            <person name="Copeland A."/>
            <person name="Coutinho P.M."/>
            <person name="de Vries R.P."/>
            <person name="Ferreira P."/>
            <person name="Findley K."/>
            <person name="Foster B."/>
            <person name="Gaskell J."/>
            <person name="Glotzer D."/>
            <person name="Gorecki P."/>
            <person name="Heitman J."/>
            <person name="Hesse C."/>
            <person name="Hori C."/>
            <person name="Igarashi K."/>
            <person name="Jurgens J.A."/>
            <person name="Kallen N."/>
            <person name="Kersten P."/>
            <person name="Kohler A."/>
            <person name="Kuees U."/>
            <person name="Kumar T.K.A."/>
            <person name="Kuo A."/>
            <person name="LaButti K."/>
            <person name="Larrondo L.F."/>
            <person name="Lindquist E."/>
            <person name="Ling A."/>
            <person name="Lombard V."/>
            <person name="Lucas S."/>
            <person name="Lundell T."/>
            <person name="Martin R."/>
            <person name="McLaughlin D.J."/>
            <person name="Morgenstern I."/>
            <person name="Morin E."/>
            <person name="Murat C."/>
            <person name="Nagy L.G."/>
            <person name="Nolan M."/>
            <person name="Ohm R.A."/>
            <person name="Patyshakuliyeva A."/>
            <person name="Rokas A."/>
            <person name="Ruiz-Duenas F.J."/>
            <person name="Sabat G."/>
            <person name="Salamov A."/>
            <person name="Samejima M."/>
            <person name="Schmutz J."/>
            <person name="Slot J.C."/>
            <person name="St John F."/>
            <person name="Stenlid J."/>
            <person name="Sun H."/>
            <person name="Sun S."/>
            <person name="Syed K."/>
            <person name="Tsang A."/>
            <person name="Wiebenga A."/>
            <person name="Young D."/>
            <person name="Pisabarro A."/>
            <person name="Eastwood D.C."/>
            <person name="Martin F."/>
            <person name="Cullen D."/>
            <person name="Grigoriev I.V."/>
            <person name="Hibbett D.S."/>
        </authorList>
    </citation>
    <scope>NUCLEOTIDE SEQUENCE [LARGE SCALE GENOMIC DNA]</scope>
    <source>
        <strain evidence="2 3">MD-104</strain>
    </source>
</reference>
<evidence type="ECO:0000256" key="1">
    <source>
        <dbReference type="SAM" id="MobiDB-lite"/>
    </source>
</evidence>
<dbReference type="AlphaFoldDB" id="A0A2H3JLS7"/>
<organism evidence="2 3">
    <name type="scientific">Wolfiporia cocos (strain MD-104)</name>
    <name type="common">Brown rot fungus</name>
    <dbReference type="NCBI Taxonomy" id="742152"/>
    <lineage>
        <taxon>Eukaryota</taxon>
        <taxon>Fungi</taxon>
        <taxon>Dikarya</taxon>
        <taxon>Basidiomycota</taxon>
        <taxon>Agaricomycotina</taxon>
        <taxon>Agaricomycetes</taxon>
        <taxon>Polyporales</taxon>
        <taxon>Phaeolaceae</taxon>
        <taxon>Wolfiporia</taxon>
    </lineage>
</organism>
<dbReference type="EMBL" id="KB468113">
    <property type="protein sequence ID" value="PCH40813.1"/>
    <property type="molecule type" value="Genomic_DNA"/>
</dbReference>
<name>A0A2H3JLS7_WOLCO</name>
<proteinExistence type="predicted"/>
<evidence type="ECO:0000313" key="2">
    <source>
        <dbReference type="EMBL" id="PCH40813.1"/>
    </source>
</evidence>
<sequence>DVLLRLSLHRRNIVLDSLYPEIAPHIVISPPDVSDAWDLYYAVLINRIGPQQPGYLAVPRKGDNCELRACMFASGPERHAPHNEKSPMDGCLSPIPRAKAASSAALSFRARWDVPYYPKHFEKPFRWSDPADALLSFFSHCPQTLVIDSSTPYTTPHIVIQEPPPENLWVLHQNNTPNPQDFAYGDALTVPSSFVQFVNHPSELFDEDSDGCIEDQSLDDESLVSDS</sequence>
<feature type="non-terminal residue" evidence="2">
    <location>
        <position position="1"/>
    </location>
</feature>
<accession>A0A2H3JLS7</accession>
<dbReference type="OrthoDB" id="2649950at2759"/>
<feature type="region of interest" description="Disordered" evidence="1">
    <location>
        <begin position="208"/>
        <end position="227"/>
    </location>
</feature>
<protein>
    <submittedName>
        <fullName evidence="2">Uncharacterized protein</fullName>
    </submittedName>
</protein>